<gene>
    <name evidence="2" type="ORF">PR001_g26442</name>
    <name evidence="1" type="ORF">PR002_g26474</name>
    <name evidence="3" type="ORF">PR003_g10490</name>
</gene>
<dbReference type="Proteomes" id="UP000435112">
    <property type="component" value="Unassembled WGS sequence"/>
</dbReference>
<dbReference type="EMBL" id="QXFU01003815">
    <property type="protein sequence ID" value="KAE8972573.1"/>
    <property type="molecule type" value="Genomic_DNA"/>
</dbReference>
<keyword evidence="5" id="KW-1185">Reference proteome</keyword>
<evidence type="ECO:0000313" key="6">
    <source>
        <dbReference type="Proteomes" id="UP000435112"/>
    </source>
</evidence>
<accession>A0A6A3HU86</accession>
<dbReference type="AlphaFoldDB" id="A0A6A3HU86"/>
<sequence>MFGRVLMCPVMFYAQCASQDKQTAVKKCSVGQSCGKTGLLRDGLWCECAKKSMSL</sequence>
<dbReference type="Proteomes" id="UP000434957">
    <property type="component" value="Unassembled WGS sequence"/>
</dbReference>
<dbReference type="EMBL" id="QXFV01003911">
    <property type="protein sequence ID" value="KAE8972987.1"/>
    <property type="molecule type" value="Genomic_DNA"/>
</dbReference>
<organism evidence="2 4">
    <name type="scientific">Phytophthora rubi</name>
    <dbReference type="NCBI Taxonomy" id="129364"/>
    <lineage>
        <taxon>Eukaryota</taxon>
        <taxon>Sar</taxon>
        <taxon>Stramenopiles</taxon>
        <taxon>Oomycota</taxon>
        <taxon>Peronosporomycetes</taxon>
        <taxon>Peronosporales</taxon>
        <taxon>Peronosporaceae</taxon>
        <taxon>Phytophthora</taxon>
    </lineage>
</organism>
<evidence type="ECO:0000313" key="4">
    <source>
        <dbReference type="Proteomes" id="UP000429607"/>
    </source>
</evidence>
<proteinExistence type="predicted"/>
<evidence type="ECO:0000313" key="3">
    <source>
        <dbReference type="EMBL" id="KAE9340442.1"/>
    </source>
</evidence>
<dbReference type="Proteomes" id="UP000429607">
    <property type="component" value="Unassembled WGS sequence"/>
</dbReference>
<dbReference type="EMBL" id="QXFT01000574">
    <property type="protein sequence ID" value="KAE9340442.1"/>
    <property type="molecule type" value="Genomic_DNA"/>
</dbReference>
<evidence type="ECO:0000313" key="2">
    <source>
        <dbReference type="EMBL" id="KAE8972987.1"/>
    </source>
</evidence>
<reference evidence="4 6" key="1">
    <citation type="submission" date="2018-09" db="EMBL/GenBank/DDBJ databases">
        <title>Genomic investigation of the strawberry pathogen Phytophthora fragariae indicates pathogenicity is determined by transcriptional variation in three key races.</title>
        <authorList>
            <person name="Adams T.M."/>
            <person name="Armitage A.D."/>
            <person name="Sobczyk M.K."/>
            <person name="Bates H.J."/>
            <person name="Dunwell J.M."/>
            <person name="Nellist C.F."/>
            <person name="Harrison R.J."/>
        </authorList>
    </citation>
    <scope>NUCLEOTIDE SEQUENCE [LARGE SCALE GENOMIC DNA]</scope>
    <source>
        <strain evidence="2 4">SCRP249</strain>
        <strain evidence="1 6">SCRP324</strain>
        <strain evidence="3 5">SCRP333</strain>
    </source>
</reference>
<evidence type="ECO:0000313" key="5">
    <source>
        <dbReference type="Proteomes" id="UP000434957"/>
    </source>
</evidence>
<name>A0A6A3HU86_9STRA</name>
<protein>
    <submittedName>
        <fullName evidence="2">Uncharacterized protein</fullName>
    </submittedName>
</protein>
<evidence type="ECO:0000313" key="1">
    <source>
        <dbReference type="EMBL" id="KAE8972573.1"/>
    </source>
</evidence>
<comment type="caution">
    <text evidence="2">The sequence shown here is derived from an EMBL/GenBank/DDBJ whole genome shotgun (WGS) entry which is preliminary data.</text>
</comment>